<feature type="transmembrane region" description="Helical" evidence="7">
    <location>
        <begin position="70"/>
        <end position="90"/>
    </location>
</feature>
<feature type="transmembrane region" description="Helical" evidence="7">
    <location>
        <begin position="130"/>
        <end position="157"/>
    </location>
</feature>
<reference evidence="9" key="1">
    <citation type="submission" date="2018-06" db="EMBL/GenBank/DDBJ databases">
        <authorList>
            <person name="Zhirakovskaya E."/>
        </authorList>
    </citation>
    <scope>NUCLEOTIDE SEQUENCE</scope>
</reference>
<keyword evidence="3" id="KW-0479">Metal-binding</keyword>
<evidence type="ECO:0000313" key="9">
    <source>
        <dbReference type="EMBL" id="VAX00928.1"/>
    </source>
</evidence>
<keyword evidence="4" id="KW-0249">Electron transport</keyword>
<keyword evidence="2" id="KW-0004">4Fe-4S</keyword>
<dbReference type="InterPro" id="IPR017896">
    <property type="entry name" value="4Fe4S_Fe-S-bd"/>
</dbReference>
<gene>
    <name evidence="9" type="ORF">MNBD_GAMMA19-190</name>
</gene>
<keyword evidence="5" id="KW-0408">Iron</keyword>
<evidence type="ECO:0000259" key="8">
    <source>
        <dbReference type="PROSITE" id="PS51379"/>
    </source>
</evidence>
<keyword evidence="7" id="KW-1133">Transmembrane helix</keyword>
<dbReference type="SUPFAM" id="SSF54862">
    <property type="entry name" value="4Fe-4S ferredoxins"/>
    <property type="match status" value="1"/>
</dbReference>
<keyword evidence="6" id="KW-0411">Iron-sulfur</keyword>
<evidence type="ECO:0000256" key="4">
    <source>
        <dbReference type="ARBA" id="ARBA00022982"/>
    </source>
</evidence>
<organism evidence="9">
    <name type="scientific">hydrothermal vent metagenome</name>
    <dbReference type="NCBI Taxonomy" id="652676"/>
    <lineage>
        <taxon>unclassified sequences</taxon>
        <taxon>metagenomes</taxon>
        <taxon>ecological metagenomes</taxon>
    </lineage>
</organism>
<name>A0A3B1ANI6_9ZZZZ</name>
<feature type="transmembrane region" description="Helical" evidence="7">
    <location>
        <begin position="169"/>
        <end position="192"/>
    </location>
</feature>
<keyword evidence="7" id="KW-0472">Membrane</keyword>
<dbReference type="PROSITE" id="PS51379">
    <property type="entry name" value="4FE4S_FER_2"/>
    <property type="match status" value="2"/>
</dbReference>
<dbReference type="InterPro" id="IPR051684">
    <property type="entry name" value="Electron_Trans/Redox"/>
</dbReference>
<evidence type="ECO:0000256" key="5">
    <source>
        <dbReference type="ARBA" id="ARBA00023004"/>
    </source>
</evidence>
<dbReference type="EMBL" id="UOFV01000227">
    <property type="protein sequence ID" value="VAX00928.1"/>
    <property type="molecule type" value="Genomic_DNA"/>
</dbReference>
<dbReference type="Pfam" id="PF12801">
    <property type="entry name" value="Fer4_5"/>
    <property type="match status" value="2"/>
</dbReference>
<feature type="domain" description="4Fe-4S ferredoxin-type" evidence="8">
    <location>
        <begin position="254"/>
        <end position="281"/>
    </location>
</feature>
<feature type="transmembrane region" description="Helical" evidence="7">
    <location>
        <begin position="20"/>
        <end position="40"/>
    </location>
</feature>
<evidence type="ECO:0000256" key="2">
    <source>
        <dbReference type="ARBA" id="ARBA00022485"/>
    </source>
</evidence>
<feature type="domain" description="4Fe-4S ferredoxin-type" evidence="8">
    <location>
        <begin position="223"/>
        <end position="252"/>
    </location>
</feature>
<dbReference type="Pfam" id="PF12838">
    <property type="entry name" value="Fer4_7"/>
    <property type="match status" value="1"/>
</dbReference>
<protein>
    <submittedName>
        <fullName evidence="9">Iron-sulfur cluster-binding protein</fullName>
    </submittedName>
</protein>
<dbReference type="Gene3D" id="3.30.70.20">
    <property type="match status" value="1"/>
</dbReference>
<evidence type="ECO:0000256" key="1">
    <source>
        <dbReference type="ARBA" id="ARBA00022448"/>
    </source>
</evidence>
<dbReference type="AlphaFoldDB" id="A0A3B1ANI6"/>
<proteinExistence type="predicted"/>
<dbReference type="PANTHER" id="PTHR30176">
    <property type="entry name" value="FERREDOXIN-TYPE PROTEIN NAPH"/>
    <property type="match status" value="1"/>
</dbReference>
<dbReference type="GO" id="GO:0005886">
    <property type="term" value="C:plasma membrane"/>
    <property type="evidence" value="ECO:0007669"/>
    <property type="project" value="TreeGrafter"/>
</dbReference>
<evidence type="ECO:0000256" key="3">
    <source>
        <dbReference type="ARBA" id="ARBA00022723"/>
    </source>
</evidence>
<dbReference type="GO" id="GO:0046872">
    <property type="term" value="F:metal ion binding"/>
    <property type="evidence" value="ECO:0007669"/>
    <property type="project" value="UniProtKB-KW"/>
</dbReference>
<dbReference type="GO" id="GO:0051539">
    <property type="term" value="F:4 iron, 4 sulfur cluster binding"/>
    <property type="evidence" value="ECO:0007669"/>
    <property type="project" value="UniProtKB-KW"/>
</dbReference>
<keyword evidence="1" id="KW-0813">Transport</keyword>
<accession>A0A3B1ANI6</accession>
<feature type="non-terminal residue" evidence="9">
    <location>
        <position position="282"/>
    </location>
</feature>
<evidence type="ECO:0000256" key="7">
    <source>
        <dbReference type="SAM" id="Phobius"/>
    </source>
</evidence>
<sequence length="282" mass="31327">MIKAIEAIKAIPNPQKYRYAVIMASCTLFFSPFLFLPGLVDNPDLCGKVCIRRFYLFFPGMSPADVSGKMQVAAIGVYILSLILITTFFFGRMWCGYICPVGGLPELVSRTFSDKWKIEYRALPQVPIRYGYFSVYLALMPMLGISACTLCNFITIPRIFDAFSGNPKGLAFALSAVGLVNLALLFLLGFFATKGRAYCQFLCPVGALDGLVNRLGAKLRFTRRIRVERNRCTGCNICARNCMTGSIKMVDRIAVVDQLSCMSCHECVDVCDWGAIDWRAAP</sequence>
<keyword evidence="7" id="KW-0812">Transmembrane</keyword>
<dbReference type="PANTHER" id="PTHR30176:SF3">
    <property type="entry name" value="FERREDOXIN-TYPE PROTEIN NAPH"/>
    <property type="match status" value="1"/>
</dbReference>
<evidence type="ECO:0000256" key="6">
    <source>
        <dbReference type="ARBA" id="ARBA00023014"/>
    </source>
</evidence>